<reference evidence="1" key="1">
    <citation type="submission" date="2022-04" db="EMBL/GenBank/DDBJ databases">
        <title>Genome of the entomopathogenic fungus Entomophthora muscae.</title>
        <authorList>
            <person name="Elya C."/>
            <person name="Lovett B.R."/>
            <person name="Lee E."/>
            <person name="Macias A.M."/>
            <person name="Hajek A.E."/>
            <person name="De Bivort B.L."/>
            <person name="Kasson M.T."/>
            <person name="De Fine Licht H.H."/>
            <person name="Stajich J.E."/>
        </authorList>
    </citation>
    <scope>NUCLEOTIDE SEQUENCE</scope>
    <source>
        <strain evidence="1">Berkeley</strain>
    </source>
</reference>
<keyword evidence="2" id="KW-1185">Reference proteome</keyword>
<protein>
    <submittedName>
        <fullName evidence="1">Transcription initiation factor TFIID subunit 5</fullName>
    </submittedName>
</protein>
<gene>
    <name evidence="1" type="primary">TAF5_2</name>
    <name evidence="1" type="ORF">DSO57_1022977</name>
</gene>
<organism evidence="1 2">
    <name type="scientific">Entomophthora muscae</name>
    <dbReference type="NCBI Taxonomy" id="34485"/>
    <lineage>
        <taxon>Eukaryota</taxon>
        <taxon>Fungi</taxon>
        <taxon>Fungi incertae sedis</taxon>
        <taxon>Zoopagomycota</taxon>
        <taxon>Entomophthoromycotina</taxon>
        <taxon>Entomophthoromycetes</taxon>
        <taxon>Entomophthorales</taxon>
        <taxon>Entomophthoraceae</taxon>
        <taxon>Entomophthora</taxon>
    </lineage>
</organism>
<accession>A0ACC2SG12</accession>
<proteinExistence type="predicted"/>
<evidence type="ECO:0000313" key="2">
    <source>
        <dbReference type="Proteomes" id="UP001165960"/>
    </source>
</evidence>
<sequence>MTSPPSTHNQANIAAAEASFNTNENTTLEDTSLTMDPVDFNVTDSPTFERVIYTYLTKKGFMETIPKFVAEAKEIQGSLLESNSYSRLDASVLELLLEGERTFEPDTYLSGYSKLRSWINDSLDLYKPELLAFLFPLFVHSYLDLVSKNSIEKAFNFFALNCEDHSALHNEDVKALTSIKAPQHVKENELAQLFRNNKYTIKMSRVGFELFISYLQDSQLMTILRLVNDHFAMQVVPSISRTGDPAEPVVGITGHANSQLASFNEKRVTLGHPPLPSDAKSELELLLKEEDSMQKRKKAKDENATFTSLLESYKKYSATKYASGYARDEIPLPPVKGTDILRSIQEFKEIADQVKLIDGSSASASICFYTFHNTLGSLNAVSISEDLKFLAGGFSDSYIKLWSLRGDSLRSLKGNFNPTMVNDEGDLERMRKVSGSDTKRLVGHSGPVYGLSFSSDSKHLISCSEDSTVRLWNMDSFTNLVCYKGHNYPVWDVDFAPLGVYFASASHDRTARLWSCEHISPLRIFTGHLSDVDVVRFHPNSRYIVTGSSDKTARMWDIQKGACVRVFTGHQSAVYTLAISPDGRQLATAGFDGLINLWDIGSGHMIDSFKPSEKSGATYTLVFSNDSKVLISGGADKVVQLWDVTKKESTKSSSTARNQDSPSNEADRVPGLLASYHTKETSITYLKCTPRNLILGAGCFSPHLK</sequence>
<name>A0ACC2SG12_9FUNG</name>
<evidence type="ECO:0000313" key="1">
    <source>
        <dbReference type="EMBL" id="KAJ9061181.1"/>
    </source>
</evidence>
<dbReference type="EMBL" id="QTSX02005088">
    <property type="protein sequence ID" value="KAJ9061181.1"/>
    <property type="molecule type" value="Genomic_DNA"/>
</dbReference>
<dbReference type="Proteomes" id="UP001165960">
    <property type="component" value="Unassembled WGS sequence"/>
</dbReference>
<comment type="caution">
    <text evidence="1">The sequence shown here is derived from an EMBL/GenBank/DDBJ whole genome shotgun (WGS) entry which is preliminary data.</text>
</comment>